<gene>
    <name evidence="1" type="ORF">NM688_g436</name>
</gene>
<organism evidence="1 2">
    <name type="scientific">Phlebia brevispora</name>
    <dbReference type="NCBI Taxonomy" id="194682"/>
    <lineage>
        <taxon>Eukaryota</taxon>
        <taxon>Fungi</taxon>
        <taxon>Dikarya</taxon>
        <taxon>Basidiomycota</taxon>
        <taxon>Agaricomycotina</taxon>
        <taxon>Agaricomycetes</taxon>
        <taxon>Polyporales</taxon>
        <taxon>Meruliaceae</taxon>
        <taxon>Phlebia</taxon>
    </lineage>
</organism>
<protein>
    <submittedName>
        <fullName evidence="1">Uncharacterized protein</fullName>
    </submittedName>
</protein>
<evidence type="ECO:0000313" key="2">
    <source>
        <dbReference type="Proteomes" id="UP001148662"/>
    </source>
</evidence>
<sequence>MIKLVNLIYLALAFGGANAFYVPDKRAEGGYVQVTSGNASFTEYWGCSEPACGIVANGFTAAMNQLSFGAPSGVGPGDACGRCFAVTADYDPYSPAYTGPWGQTIVVKITDLCPVEGNEVWCGQTATNDTNQFGQPFHFDLCVDSGAAAQFFPANHDALIGNFTEVPCSEWSGSDGSPLWPGACLAGESAPLWPSVGCGNQGTAPGAPAAPSSASSVSSSSTTSPSTPTTSAPPSTQTEWGQCGGTSWTGPTTCVSPLCLRLVSVKNLEDPTSSNHLPCLIITMICSHAVLCRVALTPPGRNVNATCSRVTESASRSHILHNIMQSPVVQLAIYDRWWIWSGIYRDNGGVSPTNDPVDSKNGYDPLTAFPSRKPAFDVFGIPSRSRKQRGWYQVKPWPPSSLHIATVASVERSFAVAADTPPEMFEQILEGLNPDYLTTNLNREDRHALSMCSLVCRYWADKCRKVLYNRLCLRARADVLALRNFDQDPGAEIFKYWGDSDIQLEVDSLPQMPWIHVMTTLLQNARQPGPAVRVTLKGPLPRGWKSLRSLHQGLPKTPRIYSYGITHLVLSNIHFRRLYDLVHLVDEIPYLSWLECEQLSWEILPSGIPLTRRRSGNQPGPVSTRMLIMWKCGPTWASAALLLFPNFVPISFPWFSQEGLTGLLALGQTIDSTTEDTPCTAHFQYYEGGYPLEIIVLDLSFQDLGSYETLPHRLPGHHPEATICRFSVKADSVTTPNHLPVGNNDDRSPILDVTTIALEVKILERVTAFFNWEGFDEVVCTFPRIKHVVFGFPSRQDMTRFVENVVSKRLPLLTTRNLIRYAIHHIDWFRTSPQSDEQQRTKRLFDLVLVYG</sequence>
<dbReference type="EMBL" id="JANHOG010000035">
    <property type="protein sequence ID" value="KAJ3559278.1"/>
    <property type="molecule type" value="Genomic_DNA"/>
</dbReference>
<proteinExistence type="predicted"/>
<name>A0ACC1TEG8_9APHY</name>
<keyword evidence="2" id="KW-1185">Reference proteome</keyword>
<comment type="caution">
    <text evidence="1">The sequence shown here is derived from an EMBL/GenBank/DDBJ whole genome shotgun (WGS) entry which is preliminary data.</text>
</comment>
<accession>A0ACC1TEG8</accession>
<dbReference type="Proteomes" id="UP001148662">
    <property type="component" value="Unassembled WGS sequence"/>
</dbReference>
<reference evidence="1" key="1">
    <citation type="submission" date="2022-07" db="EMBL/GenBank/DDBJ databases">
        <title>Genome Sequence of Phlebia brevispora.</title>
        <authorList>
            <person name="Buettner E."/>
        </authorList>
    </citation>
    <scope>NUCLEOTIDE SEQUENCE</scope>
    <source>
        <strain evidence="1">MPL23</strain>
    </source>
</reference>
<evidence type="ECO:0000313" key="1">
    <source>
        <dbReference type="EMBL" id="KAJ3559278.1"/>
    </source>
</evidence>